<dbReference type="AlphaFoldDB" id="A0A1D9MBP7"/>
<dbReference type="EMBL" id="CP017781">
    <property type="protein sequence ID" value="AOZ69251.1"/>
    <property type="molecule type" value="Genomic_DNA"/>
</dbReference>
<name>A0A1D9MBP7_9RHOB</name>
<dbReference type="Proteomes" id="UP000176562">
    <property type="component" value="Chromosome"/>
</dbReference>
<evidence type="ECO:0000313" key="3">
    <source>
        <dbReference type="EMBL" id="AOZ69251.1"/>
    </source>
</evidence>
<dbReference type="KEGG" id="rhp:LPB142_07900"/>
<feature type="signal peptide" evidence="2">
    <location>
        <begin position="1"/>
        <end position="22"/>
    </location>
</feature>
<evidence type="ECO:0000256" key="1">
    <source>
        <dbReference type="SAM" id="MobiDB-lite"/>
    </source>
</evidence>
<evidence type="ECO:0000313" key="4">
    <source>
        <dbReference type="Proteomes" id="UP000176562"/>
    </source>
</evidence>
<protein>
    <submittedName>
        <fullName evidence="3">Uncharacterized protein</fullName>
    </submittedName>
</protein>
<dbReference type="RefSeq" id="WP_071166042.1">
    <property type="nucleotide sequence ID" value="NZ_CP017781.1"/>
</dbReference>
<organism evidence="3 4">
    <name type="scientific">Rhodobacter xanthinilyticus</name>
    <dbReference type="NCBI Taxonomy" id="1850250"/>
    <lineage>
        <taxon>Bacteria</taxon>
        <taxon>Pseudomonadati</taxon>
        <taxon>Pseudomonadota</taxon>
        <taxon>Alphaproteobacteria</taxon>
        <taxon>Rhodobacterales</taxon>
        <taxon>Rhodobacter group</taxon>
        <taxon>Rhodobacter</taxon>
    </lineage>
</organism>
<keyword evidence="4" id="KW-1185">Reference proteome</keyword>
<proteinExistence type="predicted"/>
<evidence type="ECO:0000256" key="2">
    <source>
        <dbReference type="SAM" id="SignalP"/>
    </source>
</evidence>
<keyword evidence="2" id="KW-0732">Signal</keyword>
<accession>A0A1D9MBP7</accession>
<dbReference type="STRING" id="1850250.LPB142_07900"/>
<feature type="chain" id="PRO_5009443490" evidence="2">
    <location>
        <begin position="23"/>
        <end position="130"/>
    </location>
</feature>
<reference evidence="3 4" key="1">
    <citation type="submission" date="2016-10" db="EMBL/GenBank/DDBJ databases">
        <title>Rhodobacter sp. LPB0142, isolated from sea water.</title>
        <authorList>
            <person name="Kim E."/>
            <person name="Yi H."/>
        </authorList>
    </citation>
    <scope>NUCLEOTIDE SEQUENCE [LARGE SCALE GENOMIC DNA]</scope>
    <source>
        <strain evidence="3 4">LPB0142</strain>
    </source>
</reference>
<gene>
    <name evidence="3" type="ORF">LPB142_07900</name>
</gene>
<feature type="region of interest" description="Disordered" evidence="1">
    <location>
        <begin position="87"/>
        <end position="130"/>
    </location>
</feature>
<sequence length="130" mass="12579">MKRAMAGGIVGLALALAGGAGAEERAASRGAFGGSRVDIAVPQPSKPGGAVMGGGAGLEAEQRFDGKLGWGAMKGYIDGPPISESAPFLPFWKGEPPKAPAAAPAQAATGQPGCAATASATGASSGRCTR</sequence>
<feature type="compositionally biased region" description="Low complexity" evidence="1">
    <location>
        <begin position="100"/>
        <end position="130"/>
    </location>
</feature>